<evidence type="ECO:0000313" key="8">
    <source>
        <dbReference type="Proteomes" id="UP001431572"/>
    </source>
</evidence>
<dbReference type="InterPro" id="IPR052021">
    <property type="entry name" value="Type-I_RS_S_subunit"/>
</dbReference>
<keyword evidence="3" id="KW-0238">DNA-binding</keyword>
<dbReference type="SUPFAM" id="SSF116734">
    <property type="entry name" value="DNA methylase specificity domain"/>
    <property type="match status" value="2"/>
</dbReference>
<accession>A0A8T7LYL7</accession>
<evidence type="ECO:0000259" key="4">
    <source>
        <dbReference type="Pfam" id="PF01420"/>
    </source>
</evidence>
<evidence type="ECO:0000256" key="1">
    <source>
        <dbReference type="ARBA" id="ARBA00010923"/>
    </source>
</evidence>
<dbReference type="EMBL" id="JACATZ010000001">
    <property type="protein sequence ID" value="NWJ46047.1"/>
    <property type="molecule type" value="Genomic_DNA"/>
</dbReference>
<dbReference type="InterPro" id="IPR000055">
    <property type="entry name" value="Restrct_endonuc_typeI_TRD"/>
</dbReference>
<dbReference type="GO" id="GO:0003677">
    <property type="term" value="F:DNA binding"/>
    <property type="evidence" value="ECO:0007669"/>
    <property type="project" value="UniProtKB-KW"/>
</dbReference>
<protein>
    <submittedName>
        <fullName evidence="5">Restriction endonuclease subunit S</fullName>
        <ecNumber evidence="6">3.1.21.-</ecNumber>
    </submittedName>
</protein>
<keyword evidence="5" id="KW-0255">Endonuclease</keyword>
<evidence type="ECO:0000256" key="2">
    <source>
        <dbReference type="ARBA" id="ARBA00022747"/>
    </source>
</evidence>
<keyword evidence="2" id="KW-0680">Restriction system</keyword>
<keyword evidence="8" id="KW-1185">Reference proteome</keyword>
<dbReference type="PANTHER" id="PTHR30408">
    <property type="entry name" value="TYPE-1 RESTRICTION ENZYME ECOKI SPECIFICITY PROTEIN"/>
    <property type="match status" value="1"/>
</dbReference>
<dbReference type="GO" id="GO:0009307">
    <property type="term" value="P:DNA restriction-modification system"/>
    <property type="evidence" value="ECO:0007669"/>
    <property type="project" value="UniProtKB-KW"/>
</dbReference>
<dbReference type="RefSeq" id="WP_341469799.1">
    <property type="nucleotide sequence ID" value="NZ_CP128399.1"/>
</dbReference>
<dbReference type="Pfam" id="PF01420">
    <property type="entry name" value="Methylase_S"/>
    <property type="match status" value="1"/>
</dbReference>
<evidence type="ECO:0000256" key="3">
    <source>
        <dbReference type="ARBA" id="ARBA00023125"/>
    </source>
</evidence>
<dbReference type="AlphaFoldDB" id="A0A8T7LYL7"/>
<reference evidence="6" key="2">
    <citation type="journal article" date="2024" name="Nature">
        <title>Anoxygenic phototroph of the Chloroflexota uses a type I reaction centre.</title>
        <authorList>
            <person name="Tsuji J.M."/>
            <person name="Shaw N.A."/>
            <person name="Nagashima S."/>
            <person name="Venkiteswaran J.J."/>
            <person name="Schiff S.L."/>
            <person name="Watanabe T."/>
            <person name="Fukui M."/>
            <person name="Hanada S."/>
            <person name="Tank M."/>
            <person name="Neufeld J.D."/>
        </authorList>
    </citation>
    <scope>NUCLEOTIDE SEQUENCE</scope>
    <source>
        <strain evidence="6">L227-S17</strain>
    </source>
</reference>
<dbReference type="PANTHER" id="PTHR30408:SF12">
    <property type="entry name" value="TYPE I RESTRICTION ENZYME MJAVIII SPECIFICITY SUBUNIT"/>
    <property type="match status" value="1"/>
</dbReference>
<comment type="similarity">
    <text evidence="1">Belongs to the type-I restriction system S methylase family.</text>
</comment>
<gene>
    <name evidence="5" type="ORF">HXX08_09235</name>
    <name evidence="6" type="ORF">OZ401_001191</name>
</gene>
<keyword evidence="5" id="KW-0540">Nuclease</keyword>
<dbReference type="GO" id="GO:0016787">
    <property type="term" value="F:hydrolase activity"/>
    <property type="evidence" value="ECO:0007669"/>
    <property type="project" value="UniProtKB-KW"/>
</dbReference>
<name>A0A8T7LYL7_9CHLR</name>
<dbReference type="EMBL" id="CP128399">
    <property type="protein sequence ID" value="WJW67907.1"/>
    <property type="molecule type" value="Genomic_DNA"/>
</dbReference>
<feature type="domain" description="Type I restriction modification DNA specificity" evidence="4">
    <location>
        <begin position="269"/>
        <end position="416"/>
    </location>
</feature>
<evidence type="ECO:0000313" key="5">
    <source>
        <dbReference type="EMBL" id="NWJ46047.1"/>
    </source>
</evidence>
<keyword evidence="6" id="KW-0378">Hydrolase</keyword>
<dbReference type="InterPro" id="IPR044946">
    <property type="entry name" value="Restrct_endonuc_typeI_TRD_sf"/>
</dbReference>
<dbReference type="Gene3D" id="3.90.220.20">
    <property type="entry name" value="DNA methylase specificity domains"/>
    <property type="match status" value="2"/>
</dbReference>
<organism evidence="5 7">
    <name type="scientific">Candidatus Chlorohelix allophototropha</name>
    <dbReference type="NCBI Taxonomy" id="3003348"/>
    <lineage>
        <taxon>Bacteria</taxon>
        <taxon>Bacillati</taxon>
        <taxon>Chloroflexota</taxon>
        <taxon>Chloroflexia</taxon>
        <taxon>Candidatus Chloroheliales</taxon>
        <taxon>Candidatus Chloroheliaceae</taxon>
        <taxon>Candidatus Chlorohelix</taxon>
    </lineage>
</organism>
<evidence type="ECO:0000313" key="7">
    <source>
        <dbReference type="Proteomes" id="UP000521676"/>
    </source>
</evidence>
<dbReference type="Proteomes" id="UP001431572">
    <property type="component" value="Chromosome 1"/>
</dbReference>
<reference evidence="5 7" key="1">
    <citation type="submission" date="2020-06" db="EMBL/GenBank/DDBJ databases">
        <title>Anoxygenic phototrophic Chloroflexota member uses a Type I reaction center.</title>
        <authorList>
            <person name="Tsuji J.M."/>
            <person name="Shaw N.A."/>
            <person name="Nagashima S."/>
            <person name="Venkiteswaran J."/>
            <person name="Schiff S.L."/>
            <person name="Hanada S."/>
            <person name="Tank M."/>
            <person name="Neufeld J.D."/>
        </authorList>
    </citation>
    <scope>NUCLEOTIDE SEQUENCE [LARGE SCALE GENOMIC DNA]</scope>
    <source>
        <strain evidence="5">L227-S17</strain>
    </source>
</reference>
<evidence type="ECO:0000313" key="6">
    <source>
        <dbReference type="EMBL" id="WJW67907.1"/>
    </source>
</evidence>
<dbReference type="GO" id="GO:0004519">
    <property type="term" value="F:endonuclease activity"/>
    <property type="evidence" value="ECO:0007669"/>
    <property type="project" value="UniProtKB-KW"/>
</dbReference>
<dbReference type="EC" id="3.1.21.-" evidence="6"/>
<sequence>MALWSVRSIVETYENHRLDSEYFRQDYADIEKKVKGFEWTPLGKVAQYIKRGLQPVYNGDGSIPVLRTVNIREEGFSDTRQEYVNEDFYQQNPRGQVYNLDILITSTGVGTLGRVTYVDENTPFFADGHISILRGITQRDPRFISVFLQSKVGLALIEQRQRGSSGQIEIYPDDLASIPIPKLDSRFEEEIASYVSQSRELRHTAKAFYVEAENLLIKELDLNIKDLSSQLTYIANSNEVMDSQRLDAEFFRLKYYQLIDSIRTLKPKQLVPLGDLLDVLTNGHTPLRHNLSIGEIPFLTAENIYDFRINFNTENRITLEHHQNELKRTQLHEGDLLVTIKGRIGNAVLVTNLPSPININQDIALLRLKPEFNPYSYFIVGFLNSEAGKLLAKQLSTGQINPFLGLSNLRQILIPLFDNELMKRLSAKIQEKLTQSRNAEEDAVRLLETAKQQIEDMIVNGASY</sequence>
<dbReference type="Proteomes" id="UP000521676">
    <property type="component" value="Unassembled WGS sequence"/>
</dbReference>
<proteinExistence type="inferred from homology"/>